<keyword evidence="2" id="KW-1003">Cell membrane</keyword>
<dbReference type="PANTHER" id="PTHR24241:SF161">
    <property type="entry name" value="G-PROTEIN COUPLED RECEPTORS FAMILY 1 PROFILE DOMAIN-CONTAINING PROTEIN"/>
    <property type="match status" value="1"/>
</dbReference>
<dbReference type="Pfam" id="PF00001">
    <property type="entry name" value="7tm_1"/>
    <property type="match status" value="1"/>
</dbReference>
<sequence length="353" mass="41235">MNFSNETKYENFLTHIEISVLLGTFTLALFGNLIVIILLYLTKLRQCDSRMSRLSFYIVHLSTSDIIVALFSILPQIFWRYYKIFNFSQIACKLVVFGQLFSVYGSTLALILMAHDRFKSVYKIDSNWSRKKGLLSIMTTWSISFFLALPQVFVFKIQPLPIGNKFIETCSAKWNSKKLEAFYVAFHLVFQFMIPLILLVYFYSNIFMVLSNFRKNRGKNTERDKDVFKIRKSDSNLNENDKNEFEECNKWYKSTLSKSKKDALILTFVIVATFVVCGLPFYSSLLVRLIFEEFYSKSNIIILSVLNLLFQLNSCANPIIYLIFNRKIYKYFKSPKRELTNANSLLSSAEIAY</sequence>
<keyword evidence="3 7" id="KW-0812">Transmembrane</keyword>
<name>A0A813ZC91_9BILA</name>
<dbReference type="PROSITE" id="PS50262">
    <property type="entry name" value="G_PROTEIN_RECEP_F1_2"/>
    <property type="match status" value="1"/>
</dbReference>
<dbReference type="PRINTS" id="PR00237">
    <property type="entry name" value="GPCRRHODOPSN"/>
</dbReference>
<feature type="transmembrane region" description="Helical" evidence="7">
    <location>
        <begin position="181"/>
        <end position="210"/>
    </location>
</feature>
<feature type="transmembrane region" description="Helical" evidence="7">
    <location>
        <begin position="301"/>
        <end position="324"/>
    </location>
</feature>
<evidence type="ECO:0000256" key="7">
    <source>
        <dbReference type="SAM" id="Phobius"/>
    </source>
</evidence>
<evidence type="ECO:0000256" key="6">
    <source>
        <dbReference type="ARBA" id="ARBA00023170"/>
    </source>
</evidence>
<feature type="transmembrane region" description="Helical" evidence="7">
    <location>
        <begin position="54"/>
        <end position="74"/>
    </location>
</feature>
<evidence type="ECO:0000256" key="1">
    <source>
        <dbReference type="ARBA" id="ARBA00004651"/>
    </source>
</evidence>
<dbReference type="GO" id="GO:0042277">
    <property type="term" value="F:peptide binding"/>
    <property type="evidence" value="ECO:0007669"/>
    <property type="project" value="TreeGrafter"/>
</dbReference>
<reference evidence="9" key="1">
    <citation type="submission" date="2021-02" db="EMBL/GenBank/DDBJ databases">
        <authorList>
            <person name="Nowell W R."/>
        </authorList>
    </citation>
    <scope>NUCLEOTIDE SEQUENCE</scope>
    <source>
        <strain evidence="9">Ploen Becks lab</strain>
    </source>
</reference>
<proteinExistence type="predicted"/>
<dbReference type="PANTHER" id="PTHR24241">
    <property type="entry name" value="NEUROPEPTIDE RECEPTOR-RELATED G-PROTEIN COUPLED RECEPTOR"/>
    <property type="match status" value="1"/>
</dbReference>
<evidence type="ECO:0000256" key="2">
    <source>
        <dbReference type="ARBA" id="ARBA00022475"/>
    </source>
</evidence>
<keyword evidence="4 7" id="KW-1133">Transmembrane helix</keyword>
<dbReference type="GO" id="GO:0005000">
    <property type="term" value="F:vasopressin receptor activity"/>
    <property type="evidence" value="ECO:0007669"/>
    <property type="project" value="TreeGrafter"/>
</dbReference>
<dbReference type="InterPro" id="IPR000276">
    <property type="entry name" value="GPCR_Rhodpsn"/>
</dbReference>
<gene>
    <name evidence="9" type="ORF">OXX778_LOCUS11165</name>
</gene>
<keyword evidence="6" id="KW-0675">Receptor</keyword>
<dbReference type="GO" id="GO:0005886">
    <property type="term" value="C:plasma membrane"/>
    <property type="evidence" value="ECO:0007669"/>
    <property type="project" value="UniProtKB-SubCell"/>
</dbReference>
<accession>A0A813ZC91</accession>
<dbReference type="SUPFAM" id="SSF81321">
    <property type="entry name" value="Family A G protein-coupled receptor-like"/>
    <property type="match status" value="1"/>
</dbReference>
<dbReference type="Gene3D" id="1.20.1070.10">
    <property type="entry name" value="Rhodopsin 7-helix transmembrane proteins"/>
    <property type="match status" value="1"/>
</dbReference>
<dbReference type="InterPro" id="IPR017452">
    <property type="entry name" value="GPCR_Rhodpsn_7TM"/>
</dbReference>
<evidence type="ECO:0000256" key="5">
    <source>
        <dbReference type="ARBA" id="ARBA00023136"/>
    </source>
</evidence>
<protein>
    <recommendedName>
        <fullName evidence="8">G-protein coupled receptors family 1 profile domain-containing protein</fullName>
    </recommendedName>
</protein>
<comment type="subcellular location">
    <subcellularLocation>
        <location evidence="1">Cell membrane</location>
        <topology evidence="1">Multi-pass membrane protein</topology>
    </subcellularLocation>
</comment>
<comment type="caution">
    <text evidence="9">The sequence shown here is derived from an EMBL/GenBank/DDBJ whole genome shotgun (WGS) entry which is preliminary data.</text>
</comment>
<dbReference type="OrthoDB" id="6435638at2759"/>
<evidence type="ECO:0000256" key="4">
    <source>
        <dbReference type="ARBA" id="ARBA00022989"/>
    </source>
</evidence>
<dbReference type="Proteomes" id="UP000663879">
    <property type="component" value="Unassembled WGS sequence"/>
</dbReference>
<keyword evidence="10" id="KW-1185">Reference proteome</keyword>
<dbReference type="EMBL" id="CAJNOC010001858">
    <property type="protein sequence ID" value="CAF0896201.1"/>
    <property type="molecule type" value="Genomic_DNA"/>
</dbReference>
<feature type="transmembrane region" description="Helical" evidence="7">
    <location>
        <begin position="134"/>
        <end position="155"/>
    </location>
</feature>
<dbReference type="AlphaFoldDB" id="A0A813ZC91"/>
<evidence type="ECO:0000313" key="10">
    <source>
        <dbReference type="Proteomes" id="UP000663879"/>
    </source>
</evidence>
<feature type="transmembrane region" description="Helical" evidence="7">
    <location>
        <begin position="20"/>
        <end position="42"/>
    </location>
</feature>
<evidence type="ECO:0000259" key="8">
    <source>
        <dbReference type="PROSITE" id="PS50262"/>
    </source>
</evidence>
<feature type="domain" description="G-protein coupled receptors family 1 profile" evidence="8">
    <location>
        <begin position="31"/>
        <end position="321"/>
    </location>
</feature>
<evidence type="ECO:0000313" key="9">
    <source>
        <dbReference type="EMBL" id="CAF0896201.1"/>
    </source>
</evidence>
<organism evidence="9 10">
    <name type="scientific">Brachionus calyciflorus</name>
    <dbReference type="NCBI Taxonomy" id="104777"/>
    <lineage>
        <taxon>Eukaryota</taxon>
        <taxon>Metazoa</taxon>
        <taxon>Spiralia</taxon>
        <taxon>Gnathifera</taxon>
        <taxon>Rotifera</taxon>
        <taxon>Eurotatoria</taxon>
        <taxon>Monogononta</taxon>
        <taxon>Pseudotrocha</taxon>
        <taxon>Ploima</taxon>
        <taxon>Brachionidae</taxon>
        <taxon>Brachionus</taxon>
    </lineage>
</organism>
<feature type="transmembrane region" description="Helical" evidence="7">
    <location>
        <begin position="94"/>
        <end position="113"/>
    </location>
</feature>
<dbReference type="GO" id="GO:0032870">
    <property type="term" value="P:cellular response to hormone stimulus"/>
    <property type="evidence" value="ECO:0007669"/>
    <property type="project" value="TreeGrafter"/>
</dbReference>
<feature type="transmembrane region" description="Helical" evidence="7">
    <location>
        <begin position="263"/>
        <end position="281"/>
    </location>
</feature>
<evidence type="ECO:0000256" key="3">
    <source>
        <dbReference type="ARBA" id="ARBA00022692"/>
    </source>
</evidence>
<keyword evidence="5 7" id="KW-0472">Membrane</keyword>